<feature type="compositionally biased region" description="Low complexity" evidence="7">
    <location>
        <begin position="230"/>
        <end position="245"/>
    </location>
</feature>
<keyword evidence="4" id="KW-0804">Transcription</keyword>
<feature type="region of interest" description="Disordered" evidence="7">
    <location>
        <begin position="230"/>
        <end position="285"/>
    </location>
</feature>
<evidence type="ECO:0000313" key="9">
    <source>
        <dbReference type="EMBL" id="AFP99071.1"/>
    </source>
</evidence>
<evidence type="ECO:0000256" key="7">
    <source>
        <dbReference type="SAM" id="MobiDB-lite"/>
    </source>
</evidence>
<dbReference type="InterPro" id="IPR050140">
    <property type="entry name" value="SRY-related_HMG-box_TF-like"/>
</dbReference>
<feature type="compositionally biased region" description="Low complexity" evidence="7">
    <location>
        <begin position="267"/>
        <end position="279"/>
    </location>
</feature>
<reference evidence="9" key="1">
    <citation type="submission" date="2012-06" db="EMBL/GenBank/DDBJ databases">
        <title>Sequencing and analysis of the gastrula transcriptome of the brittle star Ophiocoma wendtii.</title>
        <authorList>
            <person name="Livingston B.T."/>
        </authorList>
    </citation>
    <scope>NUCLEOTIDE SEQUENCE</scope>
</reference>
<dbReference type="AlphaFoldDB" id="J7HHD5"/>
<dbReference type="GO" id="GO:0005634">
    <property type="term" value="C:nucleus"/>
    <property type="evidence" value="ECO:0007669"/>
    <property type="project" value="UniProtKB-SubCell"/>
</dbReference>
<evidence type="ECO:0000256" key="1">
    <source>
        <dbReference type="ARBA" id="ARBA00004123"/>
    </source>
</evidence>
<keyword evidence="3 6" id="KW-0238">DNA-binding</keyword>
<keyword evidence="2" id="KW-0805">Transcription regulation</keyword>
<evidence type="ECO:0000259" key="8">
    <source>
        <dbReference type="PROSITE" id="PS50118"/>
    </source>
</evidence>
<feature type="compositionally biased region" description="Low complexity" evidence="7">
    <location>
        <begin position="28"/>
        <end position="39"/>
    </location>
</feature>
<dbReference type="InterPro" id="IPR022097">
    <property type="entry name" value="SOX_fam"/>
</dbReference>
<dbReference type="GO" id="GO:0000978">
    <property type="term" value="F:RNA polymerase II cis-regulatory region sequence-specific DNA binding"/>
    <property type="evidence" value="ECO:0007669"/>
    <property type="project" value="TreeGrafter"/>
</dbReference>
<dbReference type="Pfam" id="PF00505">
    <property type="entry name" value="HMG_box"/>
    <property type="match status" value="1"/>
</dbReference>
<dbReference type="EMBL" id="JX160074">
    <property type="protein sequence ID" value="AFP99071.1"/>
    <property type="molecule type" value="mRNA"/>
</dbReference>
<dbReference type="GO" id="GO:0007420">
    <property type="term" value="P:brain development"/>
    <property type="evidence" value="ECO:0007669"/>
    <property type="project" value="TreeGrafter"/>
</dbReference>
<feature type="DNA-binding region" description="HMG box" evidence="6">
    <location>
        <begin position="58"/>
        <end position="126"/>
    </location>
</feature>
<organism evidence="9">
    <name type="scientific">Ophiomastix wendtii</name>
    <dbReference type="NCBI Taxonomy" id="7623"/>
    <lineage>
        <taxon>Eukaryota</taxon>
        <taxon>Metazoa</taxon>
        <taxon>Echinodermata</taxon>
        <taxon>Eleutherozoa</taxon>
        <taxon>Asterozoa</taxon>
        <taxon>Ophiuroidea</taxon>
        <taxon>Myophiuroidea</taxon>
        <taxon>Metophiurida</taxon>
        <taxon>Ophintegrida</taxon>
        <taxon>Amphilepidida</taxon>
        <taxon>Ophiurina</taxon>
        <taxon>Gnathophiurina</taxon>
        <taxon>Ophiactoidea</taxon>
        <taxon>Ophiocomidae</taxon>
        <taxon>Ophiomastix</taxon>
    </lineage>
</organism>
<dbReference type="GO" id="GO:0000122">
    <property type="term" value="P:negative regulation of transcription by RNA polymerase II"/>
    <property type="evidence" value="ECO:0007669"/>
    <property type="project" value="TreeGrafter"/>
</dbReference>
<dbReference type="GO" id="GO:0001228">
    <property type="term" value="F:DNA-binding transcription activator activity, RNA polymerase II-specific"/>
    <property type="evidence" value="ECO:0007669"/>
    <property type="project" value="TreeGrafter"/>
</dbReference>
<dbReference type="PANTHER" id="PTHR10270:SF324">
    <property type="entry name" value="SOX DOMAIN-CONTAINING PROTEIN DICHAETE-RELATED"/>
    <property type="match status" value="1"/>
</dbReference>
<evidence type="ECO:0000256" key="5">
    <source>
        <dbReference type="ARBA" id="ARBA00023242"/>
    </source>
</evidence>
<evidence type="ECO:0000256" key="6">
    <source>
        <dbReference type="PROSITE-ProRule" id="PRU00267"/>
    </source>
</evidence>
<dbReference type="PANTHER" id="PTHR10270">
    <property type="entry name" value="SOX TRANSCRIPTION FACTOR"/>
    <property type="match status" value="1"/>
</dbReference>
<keyword evidence="5 6" id="KW-0539">Nucleus</keyword>
<dbReference type="Gene3D" id="1.10.30.10">
    <property type="entry name" value="High mobility group box domain"/>
    <property type="match status" value="1"/>
</dbReference>
<sequence length="336" mass="36566">MYKMMDQTELKPTSLAMSMASPTTQVVSHGSPGTPTSPTGGMGTPGSGGNKNMDPTRVKRPMNAFMVWSRGQRRKMAQENPKMHNSEISKRLGAEWKLLTEEQKRPFIDEAKRLRAVHMKEHPDYKYRPRRKTKTLMKKDKYALPGMITPGGPGHVQRGMADGLQGYPHLTNGYGMNGYPSMMQEQLSHIQPHTFPGAPSQMTANAGLHPRYDMTGQIYPPMTSSQASYLSGASYSSSPYSTSHSPQMHAQPPPAVPKSEQTGGMTSAERAAAIAHASSGRMPGDSLREMISMYLPGDSNDPNRNAHHAMQQAQAAAAAAVYPSVSNGSTVPLTHM</sequence>
<dbReference type="InterPro" id="IPR036910">
    <property type="entry name" value="HMG_box_dom_sf"/>
</dbReference>
<dbReference type="PROSITE" id="PS50118">
    <property type="entry name" value="HMG_BOX_2"/>
    <property type="match status" value="1"/>
</dbReference>
<dbReference type="FunFam" id="1.10.30.10:FF:000002">
    <property type="entry name" value="transcription factor Sox-2"/>
    <property type="match status" value="1"/>
</dbReference>
<evidence type="ECO:0000256" key="3">
    <source>
        <dbReference type="ARBA" id="ARBA00023125"/>
    </source>
</evidence>
<dbReference type="CDD" id="cd01388">
    <property type="entry name" value="HMG-box_SoxB"/>
    <property type="match status" value="1"/>
</dbReference>
<dbReference type="GO" id="GO:0030182">
    <property type="term" value="P:neuron differentiation"/>
    <property type="evidence" value="ECO:0007669"/>
    <property type="project" value="TreeGrafter"/>
</dbReference>
<feature type="compositionally biased region" description="Gly residues" evidence="7">
    <location>
        <begin position="40"/>
        <end position="49"/>
    </location>
</feature>
<dbReference type="SUPFAM" id="SSF47095">
    <property type="entry name" value="HMG-box"/>
    <property type="match status" value="1"/>
</dbReference>
<dbReference type="InterPro" id="IPR009071">
    <property type="entry name" value="HMG_box_dom"/>
</dbReference>
<proteinExistence type="evidence at transcript level"/>
<feature type="region of interest" description="Disordered" evidence="7">
    <location>
        <begin position="24"/>
        <end position="57"/>
    </location>
</feature>
<name>J7HHD5_9ECHI</name>
<accession>J7HHD5</accession>
<feature type="domain" description="HMG box" evidence="8">
    <location>
        <begin position="58"/>
        <end position="126"/>
    </location>
</feature>
<evidence type="ECO:0000256" key="4">
    <source>
        <dbReference type="ARBA" id="ARBA00023163"/>
    </source>
</evidence>
<dbReference type="Pfam" id="PF12336">
    <property type="entry name" value="SOXp"/>
    <property type="match status" value="1"/>
</dbReference>
<dbReference type="SMART" id="SM00398">
    <property type="entry name" value="HMG"/>
    <property type="match status" value="1"/>
</dbReference>
<protein>
    <submittedName>
        <fullName evidence="9">SoxB1</fullName>
    </submittedName>
</protein>
<evidence type="ECO:0000256" key="2">
    <source>
        <dbReference type="ARBA" id="ARBA00023015"/>
    </source>
</evidence>
<comment type="subcellular location">
    <subcellularLocation>
        <location evidence="1">Nucleus</location>
    </subcellularLocation>
</comment>